<dbReference type="KEGG" id="abf:AMK58_23850"/>
<keyword evidence="1" id="KW-0732">Signal</keyword>
<dbReference type="GeneID" id="56450796"/>
<name>A0A0P0F5Z8_AZOBR</name>
<evidence type="ECO:0000313" key="3">
    <source>
        <dbReference type="EMBL" id="QCO12111.1"/>
    </source>
</evidence>
<feature type="signal peptide" evidence="1">
    <location>
        <begin position="1"/>
        <end position="24"/>
    </location>
</feature>
<gene>
    <name evidence="3" type="ORF">D3868_24060</name>
    <name evidence="2" type="ORF">SIM66_30040</name>
</gene>
<dbReference type="Proteomes" id="UP001277471">
    <property type="component" value="Unassembled WGS sequence"/>
</dbReference>
<dbReference type="RefSeq" id="WP_059399532.1">
    <property type="nucleotide sequence ID" value="NZ_CP012916.1"/>
</dbReference>
<evidence type="ECO:0000313" key="2">
    <source>
        <dbReference type="EMBL" id="MDX5955415.1"/>
    </source>
</evidence>
<evidence type="ECO:0000313" key="4">
    <source>
        <dbReference type="Proteomes" id="UP000298774"/>
    </source>
</evidence>
<feature type="chain" id="PRO_5030012819" evidence="1">
    <location>
        <begin position="25"/>
        <end position="114"/>
    </location>
</feature>
<reference evidence="2 5" key="2">
    <citation type="submission" date="2023-11" db="EMBL/GenBank/DDBJ databases">
        <title>MicrobeMod: A computational toolkit for identifying prokaryotic methylation and restriction-modification with nanopore sequencing.</title>
        <authorList>
            <person name="Crits-Christoph A."/>
            <person name="Kang S.C."/>
            <person name="Lee H."/>
            <person name="Ostrov N."/>
        </authorList>
    </citation>
    <scope>NUCLEOTIDE SEQUENCE [LARGE SCALE GENOMIC DNA]</scope>
    <source>
        <strain evidence="2 5">ATCC 29145</strain>
    </source>
</reference>
<dbReference type="Proteomes" id="UP000298774">
    <property type="component" value="Plasmid p2"/>
</dbReference>
<dbReference type="AlphaFoldDB" id="A0A0P0F5Z8"/>
<dbReference type="EMBL" id="JAWXYC010000005">
    <property type="protein sequence ID" value="MDX5955415.1"/>
    <property type="molecule type" value="Genomic_DNA"/>
</dbReference>
<reference evidence="3 4" key="1">
    <citation type="submission" date="2018-09" db="EMBL/GenBank/DDBJ databases">
        <title>Whole genome based analysis of evolution and adaptive divergence in Indian and Brazilian strains of Azospirillum brasilense.</title>
        <authorList>
            <person name="Singh C."/>
            <person name="Tripathi A.K."/>
        </authorList>
    </citation>
    <scope>NUCLEOTIDE SEQUENCE [LARGE SCALE GENOMIC DNA]</scope>
    <source>
        <strain evidence="3 4">MTCC4038</strain>
        <plasmid evidence="3 4">p2</plasmid>
    </source>
</reference>
<accession>A0A0P0F5Z8</accession>
<geneLocation type="plasmid" evidence="3 4">
    <name>p2</name>
</geneLocation>
<sequence>MFRNPRSLLFVFFFACLAALLVFSGDPPDGGRTDANRDFLAACEASPFAAQSTGSTEAAVRVCSCILSWHRKEGEATGRPLPAALYGGEGGAGAAAMAVDERARASCLSGRVTP</sequence>
<protein>
    <submittedName>
        <fullName evidence="3">Uncharacterized protein</fullName>
    </submittedName>
</protein>
<keyword evidence="3" id="KW-0614">Plasmid</keyword>
<proteinExistence type="predicted"/>
<evidence type="ECO:0000313" key="5">
    <source>
        <dbReference type="Proteomes" id="UP001277471"/>
    </source>
</evidence>
<dbReference type="EMBL" id="CP032341">
    <property type="protein sequence ID" value="QCO12111.1"/>
    <property type="molecule type" value="Genomic_DNA"/>
</dbReference>
<evidence type="ECO:0000256" key="1">
    <source>
        <dbReference type="SAM" id="SignalP"/>
    </source>
</evidence>
<keyword evidence="5" id="KW-1185">Reference proteome</keyword>
<organism evidence="3 4">
    <name type="scientific">Azospirillum brasilense</name>
    <dbReference type="NCBI Taxonomy" id="192"/>
    <lineage>
        <taxon>Bacteria</taxon>
        <taxon>Pseudomonadati</taxon>
        <taxon>Pseudomonadota</taxon>
        <taxon>Alphaproteobacteria</taxon>
        <taxon>Rhodospirillales</taxon>
        <taxon>Azospirillaceae</taxon>
        <taxon>Azospirillum</taxon>
    </lineage>
</organism>